<dbReference type="PANTHER" id="PTHR43065:SF42">
    <property type="entry name" value="TWO-COMPONENT SENSOR PPRA"/>
    <property type="match status" value="1"/>
</dbReference>
<accession>A0ABY1PFV0</accession>
<sequence length="369" mass="39644">MRFELADEVWMTALDAAQICITIADAKTPGRPLVYVNPAFLKQTGYSLEEAVGRNCGFLQGPDTDPHTVLQLRASLEAEMAVCLEVLNYKKDGTPFWNALSISPIKTATGDLVAFVGFQTDVTDRRAASLEEQHSEKMAALGRFAGGIAHQVNSALQPVVSLPALIAPSLPMNKTEERDWLELIETSGKAARTLLKSVLAFSRGREFRDGKLFHPNEVFDLALRHLRTAAPPGVRITSSHRVRGTLALCGDPVALTNALVELGQNALDALDGAGEVRLSLEEVGNRVEICVQDTGPGLDARTRSRLFEPFYTTKPIGQGTGLGLALVHSTVEAFSGSIAVETRSGTGTRFVITLPVEPFQVPVSAAATV</sequence>
<evidence type="ECO:0000313" key="6">
    <source>
        <dbReference type="EMBL" id="SMP32080.1"/>
    </source>
</evidence>
<dbReference type="SMART" id="SM00387">
    <property type="entry name" value="HATPase_c"/>
    <property type="match status" value="1"/>
</dbReference>
<dbReference type="InterPro" id="IPR001610">
    <property type="entry name" value="PAC"/>
</dbReference>
<dbReference type="InterPro" id="IPR036097">
    <property type="entry name" value="HisK_dim/P_sf"/>
</dbReference>
<dbReference type="InterPro" id="IPR004358">
    <property type="entry name" value="Sig_transdc_His_kin-like_C"/>
</dbReference>
<dbReference type="SUPFAM" id="SSF55785">
    <property type="entry name" value="PYP-like sensor domain (PAS domain)"/>
    <property type="match status" value="1"/>
</dbReference>
<dbReference type="InterPro" id="IPR005467">
    <property type="entry name" value="His_kinase_dom"/>
</dbReference>
<dbReference type="SUPFAM" id="SSF47384">
    <property type="entry name" value="Homodimeric domain of signal transducing histidine kinase"/>
    <property type="match status" value="1"/>
</dbReference>
<dbReference type="EMBL" id="FXTT01000005">
    <property type="protein sequence ID" value="SMP32080.1"/>
    <property type="molecule type" value="Genomic_DNA"/>
</dbReference>
<dbReference type="Gene3D" id="1.10.287.130">
    <property type="match status" value="1"/>
</dbReference>
<dbReference type="PANTHER" id="PTHR43065">
    <property type="entry name" value="SENSOR HISTIDINE KINASE"/>
    <property type="match status" value="1"/>
</dbReference>
<dbReference type="SMART" id="SM00086">
    <property type="entry name" value="PAC"/>
    <property type="match status" value="1"/>
</dbReference>
<dbReference type="PRINTS" id="PR00344">
    <property type="entry name" value="BCTRLSENSOR"/>
</dbReference>
<evidence type="ECO:0000256" key="1">
    <source>
        <dbReference type="ARBA" id="ARBA00000085"/>
    </source>
</evidence>
<dbReference type="Gene3D" id="3.30.565.10">
    <property type="entry name" value="Histidine kinase-like ATPase, C-terminal domain"/>
    <property type="match status" value="1"/>
</dbReference>
<feature type="domain" description="Histidine kinase" evidence="3">
    <location>
        <begin position="147"/>
        <end position="358"/>
    </location>
</feature>
<dbReference type="InterPro" id="IPR000014">
    <property type="entry name" value="PAS"/>
</dbReference>
<dbReference type="PROSITE" id="PS50109">
    <property type="entry name" value="HIS_KIN"/>
    <property type="match status" value="1"/>
</dbReference>
<evidence type="ECO:0000259" key="3">
    <source>
        <dbReference type="PROSITE" id="PS50109"/>
    </source>
</evidence>
<dbReference type="InterPro" id="IPR036890">
    <property type="entry name" value="HATPase_C_sf"/>
</dbReference>
<proteinExistence type="predicted"/>
<dbReference type="InterPro" id="IPR003594">
    <property type="entry name" value="HATPase_dom"/>
</dbReference>
<dbReference type="InterPro" id="IPR000700">
    <property type="entry name" value="PAS-assoc_C"/>
</dbReference>
<dbReference type="CDD" id="cd00075">
    <property type="entry name" value="HATPase"/>
    <property type="match status" value="1"/>
</dbReference>
<dbReference type="Pfam" id="PF13426">
    <property type="entry name" value="PAS_9"/>
    <property type="match status" value="1"/>
</dbReference>
<dbReference type="Gene3D" id="3.30.450.20">
    <property type="entry name" value="PAS domain"/>
    <property type="match status" value="1"/>
</dbReference>
<evidence type="ECO:0000259" key="4">
    <source>
        <dbReference type="PROSITE" id="PS50112"/>
    </source>
</evidence>
<dbReference type="Pfam" id="PF02518">
    <property type="entry name" value="HATPase_c"/>
    <property type="match status" value="1"/>
</dbReference>
<evidence type="ECO:0000313" key="7">
    <source>
        <dbReference type="Proteomes" id="UP001157914"/>
    </source>
</evidence>
<gene>
    <name evidence="6" type="ORF">SAMN06265374_3460</name>
</gene>
<dbReference type="SUPFAM" id="SSF55874">
    <property type="entry name" value="ATPase domain of HSP90 chaperone/DNA topoisomerase II/histidine kinase"/>
    <property type="match status" value="1"/>
</dbReference>
<feature type="domain" description="PAC" evidence="5">
    <location>
        <begin position="80"/>
        <end position="134"/>
    </location>
</feature>
<reference evidence="6 7" key="1">
    <citation type="submission" date="2017-05" db="EMBL/GenBank/DDBJ databases">
        <authorList>
            <person name="Varghese N."/>
            <person name="Submissions S."/>
        </authorList>
    </citation>
    <scope>NUCLEOTIDE SEQUENCE [LARGE SCALE GENOMIC DNA]</scope>
    <source>
        <strain evidence="6 7">DSM 15949</strain>
    </source>
</reference>
<name>A0ABY1PFV0_9HYPH</name>
<organism evidence="6 7">
    <name type="scientific">Roseibium denhamense</name>
    <dbReference type="NCBI Taxonomy" id="76305"/>
    <lineage>
        <taxon>Bacteria</taxon>
        <taxon>Pseudomonadati</taxon>
        <taxon>Pseudomonadota</taxon>
        <taxon>Alphaproteobacteria</taxon>
        <taxon>Hyphomicrobiales</taxon>
        <taxon>Stappiaceae</taxon>
        <taxon>Roseibium</taxon>
    </lineage>
</organism>
<evidence type="ECO:0000259" key="5">
    <source>
        <dbReference type="PROSITE" id="PS50113"/>
    </source>
</evidence>
<dbReference type="EC" id="2.7.13.3" evidence="2"/>
<comment type="caution">
    <text evidence="6">The sequence shown here is derived from an EMBL/GenBank/DDBJ whole genome shotgun (WGS) entry which is preliminary data.</text>
</comment>
<feature type="domain" description="PAS" evidence="4">
    <location>
        <begin position="6"/>
        <end position="79"/>
    </location>
</feature>
<keyword evidence="7" id="KW-1185">Reference proteome</keyword>
<dbReference type="RefSeq" id="WP_155194178.1">
    <property type="nucleotide sequence ID" value="NZ_BAAAEA010000001.1"/>
</dbReference>
<dbReference type="NCBIfam" id="TIGR00229">
    <property type="entry name" value="sensory_box"/>
    <property type="match status" value="1"/>
</dbReference>
<evidence type="ECO:0000256" key="2">
    <source>
        <dbReference type="ARBA" id="ARBA00012438"/>
    </source>
</evidence>
<dbReference type="InterPro" id="IPR035965">
    <property type="entry name" value="PAS-like_dom_sf"/>
</dbReference>
<dbReference type="PROSITE" id="PS50112">
    <property type="entry name" value="PAS"/>
    <property type="match status" value="1"/>
</dbReference>
<dbReference type="CDD" id="cd00130">
    <property type="entry name" value="PAS"/>
    <property type="match status" value="1"/>
</dbReference>
<dbReference type="Proteomes" id="UP001157914">
    <property type="component" value="Unassembled WGS sequence"/>
</dbReference>
<comment type="catalytic activity">
    <reaction evidence="1">
        <text>ATP + protein L-histidine = ADP + protein N-phospho-L-histidine.</text>
        <dbReference type="EC" id="2.7.13.3"/>
    </reaction>
</comment>
<protein>
    <recommendedName>
        <fullName evidence="2">histidine kinase</fullName>
        <ecNumber evidence="2">2.7.13.3</ecNumber>
    </recommendedName>
</protein>
<dbReference type="PROSITE" id="PS50113">
    <property type="entry name" value="PAC"/>
    <property type="match status" value="1"/>
</dbReference>